<dbReference type="InterPro" id="IPR009057">
    <property type="entry name" value="Homeodomain-like_sf"/>
</dbReference>
<feature type="domain" description="SANT" evidence="7">
    <location>
        <begin position="70"/>
        <end position="121"/>
    </location>
</feature>
<evidence type="ECO:0000256" key="5">
    <source>
        <dbReference type="SAM" id="MobiDB-lite"/>
    </source>
</evidence>
<feature type="domain" description="Myb-like" evidence="6">
    <location>
        <begin position="67"/>
        <end position="117"/>
    </location>
</feature>
<dbReference type="GO" id="GO:0001006">
    <property type="term" value="F:RNA polymerase III type 3 promoter sequence-specific DNA binding"/>
    <property type="evidence" value="ECO:0007669"/>
    <property type="project" value="TreeGrafter"/>
</dbReference>
<dbReference type="InterPro" id="IPR017930">
    <property type="entry name" value="Myb_dom"/>
</dbReference>
<dbReference type="Proteomes" id="UP000179807">
    <property type="component" value="Unassembled WGS sequence"/>
</dbReference>
<dbReference type="AlphaFoldDB" id="A0A1J4KXG6"/>
<feature type="region of interest" description="Disordered" evidence="5">
    <location>
        <begin position="1"/>
        <end position="20"/>
    </location>
</feature>
<evidence type="ECO:0000256" key="2">
    <source>
        <dbReference type="ARBA" id="ARBA00023125"/>
    </source>
</evidence>
<evidence type="ECO:0000256" key="4">
    <source>
        <dbReference type="ARBA" id="ARBA00023242"/>
    </source>
</evidence>
<dbReference type="InterPro" id="IPR001005">
    <property type="entry name" value="SANT/Myb"/>
</dbReference>
<keyword evidence="10" id="KW-1185">Reference proteome</keyword>
<dbReference type="GO" id="GO:0042796">
    <property type="term" value="P:snRNA transcription by RNA polymerase III"/>
    <property type="evidence" value="ECO:0007669"/>
    <property type="project" value="TreeGrafter"/>
</dbReference>
<dbReference type="PROSITE" id="PS51293">
    <property type="entry name" value="SANT"/>
    <property type="match status" value="1"/>
</dbReference>
<dbReference type="Pfam" id="PF13921">
    <property type="entry name" value="Myb_DNA-bind_6"/>
    <property type="match status" value="1"/>
</dbReference>
<keyword evidence="2" id="KW-0238">DNA-binding</keyword>
<dbReference type="EMBL" id="MLAK01000378">
    <property type="protein sequence ID" value="OHT14396.1"/>
    <property type="molecule type" value="Genomic_DNA"/>
</dbReference>
<evidence type="ECO:0000259" key="6">
    <source>
        <dbReference type="PROSITE" id="PS50090"/>
    </source>
</evidence>
<dbReference type="InterPro" id="IPR017884">
    <property type="entry name" value="SANT_dom"/>
</dbReference>
<dbReference type="GeneID" id="94849313"/>
<accession>A0A1J4KXG6</accession>
<keyword evidence="4" id="KW-0539">Nucleus</keyword>
<evidence type="ECO:0000259" key="8">
    <source>
        <dbReference type="PROSITE" id="PS51294"/>
    </source>
</evidence>
<feature type="domain" description="HTH myb-type" evidence="8">
    <location>
        <begin position="71"/>
        <end position="121"/>
    </location>
</feature>
<dbReference type="SUPFAM" id="SSF46689">
    <property type="entry name" value="Homeodomain-like"/>
    <property type="match status" value="1"/>
</dbReference>
<protein>
    <submittedName>
        <fullName evidence="9">R2r3-MYB transcription factor</fullName>
    </submittedName>
</protein>
<dbReference type="CDD" id="cd00167">
    <property type="entry name" value="SANT"/>
    <property type="match status" value="2"/>
</dbReference>
<feature type="compositionally biased region" description="Polar residues" evidence="5">
    <location>
        <begin position="155"/>
        <end position="165"/>
    </location>
</feature>
<keyword evidence="1" id="KW-0805">Transcription regulation</keyword>
<evidence type="ECO:0000256" key="1">
    <source>
        <dbReference type="ARBA" id="ARBA00023015"/>
    </source>
</evidence>
<dbReference type="OrthoDB" id="2143914at2759"/>
<feature type="domain" description="Myb-like" evidence="6">
    <location>
        <begin position="15"/>
        <end position="66"/>
    </location>
</feature>
<dbReference type="RefSeq" id="XP_068367532.1">
    <property type="nucleotide sequence ID" value="XM_068514609.1"/>
</dbReference>
<dbReference type="PANTHER" id="PTHR46621:SF1">
    <property type="entry name" value="SNRNA-ACTIVATING PROTEIN COMPLEX SUBUNIT 4"/>
    <property type="match status" value="1"/>
</dbReference>
<dbReference type="PANTHER" id="PTHR46621">
    <property type="entry name" value="SNRNA-ACTIVATING PROTEIN COMPLEX SUBUNIT 4"/>
    <property type="match status" value="1"/>
</dbReference>
<organism evidence="9 10">
    <name type="scientific">Tritrichomonas foetus</name>
    <dbReference type="NCBI Taxonomy" id="1144522"/>
    <lineage>
        <taxon>Eukaryota</taxon>
        <taxon>Metamonada</taxon>
        <taxon>Parabasalia</taxon>
        <taxon>Tritrichomonadida</taxon>
        <taxon>Tritrichomonadidae</taxon>
        <taxon>Tritrichomonas</taxon>
    </lineage>
</organism>
<reference evidence="9" key="1">
    <citation type="submission" date="2016-10" db="EMBL/GenBank/DDBJ databases">
        <authorList>
            <person name="Benchimol M."/>
            <person name="Almeida L.G."/>
            <person name="Vasconcelos A.T."/>
            <person name="Perreira-Neves A."/>
            <person name="Rosa I.A."/>
            <person name="Tasca T."/>
            <person name="Bogo M.R."/>
            <person name="de Souza W."/>
        </authorList>
    </citation>
    <scope>NUCLEOTIDE SEQUENCE [LARGE SCALE GENOMIC DNA]</scope>
    <source>
        <strain evidence="9">K</strain>
    </source>
</reference>
<evidence type="ECO:0000259" key="7">
    <source>
        <dbReference type="PROSITE" id="PS51293"/>
    </source>
</evidence>
<dbReference type="SMART" id="SM00717">
    <property type="entry name" value="SANT"/>
    <property type="match status" value="2"/>
</dbReference>
<dbReference type="PROSITE" id="PS50090">
    <property type="entry name" value="MYB_LIKE"/>
    <property type="match status" value="2"/>
</dbReference>
<dbReference type="Gene3D" id="1.10.10.60">
    <property type="entry name" value="Homeodomain-like"/>
    <property type="match status" value="2"/>
</dbReference>
<keyword evidence="3" id="KW-0804">Transcription</keyword>
<dbReference type="VEuPathDB" id="TrichDB:TRFO_43068"/>
<feature type="domain" description="HTH myb-type" evidence="8">
    <location>
        <begin position="15"/>
        <end position="70"/>
    </location>
</feature>
<dbReference type="GO" id="GO:0019185">
    <property type="term" value="C:snRNA-activating protein complex"/>
    <property type="evidence" value="ECO:0007669"/>
    <property type="project" value="TreeGrafter"/>
</dbReference>
<feature type="region of interest" description="Disordered" evidence="5">
    <location>
        <begin position="145"/>
        <end position="166"/>
    </location>
</feature>
<evidence type="ECO:0000313" key="10">
    <source>
        <dbReference type="Proteomes" id="UP000179807"/>
    </source>
</evidence>
<dbReference type="GO" id="GO:0000978">
    <property type="term" value="F:RNA polymerase II cis-regulatory region sequence-specific DNA binding"/>
    <property type="evidence" value="ECO:0007669"/>
    <property type="project" value="TreeGrafter"/>
</dbReference>
<name>A0A1J4KXG6_9EUKA</name>
<proteinExistence type="predicted"/>
<dbReference type="PROSITE" id="PS51294">
    <property type="entry name" value="HTH_MYB"/>
    <property type="match status" value="2"/>
</dbReference>
<sequence length="210" mass="24742">MNRFSLSHQADPMRKKRKARNKFTENEDIKLVQLVTKYGDNNWVLIAEKLNGRSPRQCRDRYVYYLDPSIKKGEWTKEEERILLEKYYLLGSSWKLIANFLPGRTEIDLKNRFLKINRAIKKSERKKLKEIEKLRFSHLMIKKKKQKGDALNNDEPANSNSSNGDAKSIIDNVRDVVANHSEVLTEGAITNDFFIHEDTFQEDSINWFSF</sequence>
<dbReference type="GO" id="GO:0042795">
    <property type="term" value="P:snRNA transcription by RNA polymerase II"/>
    <property type="evidence" value="ECO:0007669"/>
    <property type="project" value="TreeGrafter"/>
</dbReference>
<comment type="caution">
    <text evidence="9">The sequence shown here is derived from an EMBL/GenBank/DDBJ whole genome shotgun (WGS) entry which is preliminary data.</text>
</comment>
<dbReference type="InterPro" id="IPR051575">
    <property type="entry name" value="Myb-like_DNA-bd"/>
</dbReference>
<evidence type="ECO:0000256" key="3">
    <source>
        <dbReference type="ARBA" id="ARBA00023163"/>
    </source>
</evidence>
<evidence type="ECO:0000313" key="9">
    <source>
        <dbReference type="EMBL" id="OHT14396.1"/>
    </source>
</evidence>
<gene>
    <name evidence="9" type="ORF">TRFO_43068</name>
</gene>